<proteinExistence type="predicted"/>
<dbReference type="AlphaFoldDB" id="A0AAD7FQP3"/>
<feature type="region of interest" description="Disordered" evidence="1">
    <location>
        <begin position="152"/>
        <end position="173"/>
    </location>
</feature>
<dbReference type="EMBL" id="JARKIF010000008">
    <property type="protein sequence ID" value="KAJ7632482.1"/>
    <property type="molecule type" value="Genomic_DNA"/>
</dbReference>
<evidence type="ECO:0000313" key="3">
    <source>
        <dbReference type="Proteomes" id="UP001221142"/>
    </source>
</evidence>
<dbReference type="Proteomes" id="UP001221142">
    <property type="component" value="Unassembled WGS sequence"/>
</dbReference>
<evidence type="ECO:0000256" key="1">
    <source>
        <dbReference type="SAM" id="MobiDB-lite"/>
    </source>
</evidence>
<sequence>MLEIEMHSPSFRTTRSVSAKRARSPDSPSERPTKRPSLAIASSEPASAFPHLSSRGSSRHSSEDLVQQAGDLSIESPLFAFGAIVPEIATMDEEGMLVDDEQVPEISRRPYLAPLRTHSDAFMQDSAQINYAATTSLFPPSINIQPATPELLSRTRPSTPVRDHDGMSISPTTSFSILGSPTSRKQQRFMMGPKANCEKCRLGVKGHWAHF</sequence>
<feature type="region of interest" description="Disordered" evidence="1">
    <location>
        <begin position="1"/>
        <end position="66"/>
    </location>
</feature>
<organism evidence="2 3">
    <name type="scientific">Roridomyces roridus</name>
    <dbReference type="NCBI Taxonomy" id="1738132"/>
    <lineage>
        <taxon>Eukaryota</taxon>
        <taxon>Fungi</taxon>
        <taxon>Dikarya</taxon>
        <taxon>Basidiomycota</taxon>
        <taxon>Agaricomycotina</taxon>
        <taxon>Agaricomycetes</taxon>
        <taxon>Agaricomycetidae</taxon>
        <taxon>Agaricales</taxon>
        <taxon>Marasmiineae</taxon>
        <taxon>Mycenaceae</taxon>
        <taxon>Roridomyces</taxon>
    </lineage>
</organism>
<reference evidence="2" key="1">
    <citation type="submission" date="2023-03" db="EMBL/GenBank/DDBJ databases">
        <title>Massive genome expansion in bonnet fungi (Mycena s.s.) driven by repeated elements and novel gene families across ecological guilds.</title>
        <authorList>
            <consortium name="Lawrence Berkeley National Laboratory"/>
            <person name="Harder C.B."/>
            <person name="Miyauchi S."/>
            <person name="Viragh M."/>
            <person name="Kuo A."/>
            <person name="Thoen E."/>
            <person name="Andreopoulos B."/>
            <person name="Lu D."/>
            <person name="Skrede I."/>
            <person name="Drula E."/>
            <person name="Henrissat B."/>
            <person name="Morin E."/>
            <person name="Kohler A."/>
            <person name="Barry K."/>
            <person name="LaButti K."/>
            <person name="Morin E."/>
            <person name="Salamov A."/>
            <person name="Lipzen A."/>
            <person name="Mereny Z."/>
            <person name="Hegedus B."/>
            <person name="Baldrian P."/>
            <person name="Stursova M."/>
            <person name="Weitz H."/>
            <person name="Taylor A."/>
            <person name="Grigoriev I.V."/>
            <person name="Nagy L.G."/>
            <person name="Martin F."/>
            <person name="Kauserud H."/>
        </authorList>
    </citation>
    <scope>NUCLEOTIDE SEQUENCE</scope>
    <source>
        <strain evidence="2">9284</strain>
    </source>
</reference>
<accession>A0AAD7FQP3</accession>
<evidence type="ECO:0000313" key="2">
    <source>
        <dbReference type="EMBL" id="KAJ7632482.1"/>
    </source>
</evidence>
<name>A0AAD7FQP3_9AGAR</name>
<protein>
    <submittedName>
        <fullName evidence="2">Uncharacterized protein</fullName>
    </submittedName>
</protein>
<keyword evidence="3" id="KW-1185">Reference proteome</keyword>
<gene>
    <name evidence="2" type="ORF">FB45DRAFT_912556</name>
</gene>
<comment type="caution">
    <text evidence="2">The sequence shown here is derived from an EMBL/GenBank/DDBJ whole genome shotgun (WGS) entry which is preliminary data.</text>
</comment>